<feature type="transmembrane region" description="Helical" evidence="2">
    <location>
        <begin position="33"/>
        <end position="53"/>
    </location>
</feature>
<evidence type="ECO:0000256" key="1">
    <source>
        <dbReference type="SAM" id="MobiDB-lite"/>
    </source>
</evidence>
<keyword evidence="2" id="KW-0812">Transmembrane</keyword>
<accession>A0A6J4R0C5</accession>
<evidence type="ECO:0000313" key="3">
    <source>
        <dbReference type="EMBL" id="CAA9460365.1"/>
    </source>
</evidence>
<keyword evidence="2" id="KW-1133">Transmembrane helix</keyword>
<organism evidence="3">
    <name type="scientific">uncultured Rubrobacteraceae bacterium</name>
    <dbReference type="NCBI Taxonomy" id="349277"/>
    <lineage>
        <taxon>Bacteria</taxon>
        <taxon>Bacillati</taxon>
        <taxon>Actinomycetota</taxon>
        <taxon>Rubrobacteria</taxon>
        <taxon>Rubrobacterales</taxon>
        <taxon>Rubrobacteraceae</taxon>
        <taxon>environmental samples</taxon>
    </lineage>
</organism>
<protein>
    <submittedName>
        <fullName evidence="3">Uncharacterized protein</fullName>
    </submittedName>
</protein>
<proteinExistence type="predicted"/>
<keyword evidence="2" id="KW-0472">Membrane</keyword>
<dbReference type="PANTHER" id="PTHR34351:SF1">
    <property type="entry name" value="SLR1927 PROTEIN"/>
    <property type="match status" value="1"/>
</dbReference>
<gene>
    <name evidence="3" type="ORF">AVDCRST_MAG58-2443</name>
</gene>
<dbReference type="AlphaFoldDB" id="A0A6J4R0C5"/>
<sequence length="388" mass="41472">MGVRSIAKPALVVFLGLVLYVIASNVGAGWLYVIVAVLVGMVLVSVPLPWLAVRGVGVTRRAPVVATAGEPFECSLQIENGGRLPRYMLEVEDRFAGDTGRTIAMRVRRGATETVGYTVENPRRGIYAGGYVVVESRAPFGLFYGRSRTRAASDTVVYPRTFDVAGLPPSAVTDAEWGDKSESSTLHRGHGGEFWGVRDYRPGDPARLVAWKKSARGLTSGKLAVIELAQETHPPFVLAMSLDAGAPPEAREMVVSAGASLLLYAIGDGREVRADAGPENAPFPEEPTRDSALTWCAGLRASRPPATGGASVELRPSTRRPGPTGKTKVAEQPGASEVRAVVLVSCHEFAGPGPWMSQGEEQEFMQGVEARGRRVARLGAEVSEPWRI</sequence>
<evidence type="ECO:0000256" key="2">
    <source>
        <dbReference type="SAM" id="Phobius"/>
    </source>
</evidence>
<feature type="region of interest" description="Disordered" evidence="1">
    <location>
        <begin position="300"/>
        <end position="334"/>
    </location>
</feature>
<name>A0A6J4R0C5_9ACTN</name>
<dbReference type="EMBL" id="CADCVF010000050">
    <property type="protein sequence ID" value="CAA9460365.1"/>
    <property type="molecule type" value="Genomic_DNA"/>
</dbReference>
<dbReference type="PANTHER" id="PTHR34351">
    <property type="entry name" value="SLR1927 PROTEIN-RELATED"/>
    <property type="match status" value="1"/>
</dbReference>
<reference evidence="3" key="1">
    <citation type="submission" date="2020-02" db="EMBL/GenBank/DDBJ databases">
        <authorList>
            <person name="Meier V. D."/>
        </authorList>
    </citation>
    <scope>NUCLEOTIDE SEQUENCE</scope>
    <source>
        <strain evidence="3">AVDCRST_MAG58</strain>
    </source>
</reference>